<feature type="chain" id="PRO_5047263517" description="Peptidase MA superfamily protein" evidence="1">
    <location>
        <begin position="18"/>
        <end position="241"/>
    </location>
</feature>
<accession>A0ABV7H1K3</accession>
<keyword evidence="1" id="KW-0732">Signal</keyword>
<evidence type="ECO:0008006" key="4">
    <source>
        <dbReference type="Google" id="ProtNLM"/>
    </source>
</evidence>
<organism evidence="2 3">
    <name type="scientific">Psychromarinibacter halotolerans</name>
    <dbReference type="NCBI Taxonomy" id="1775175"/>
    <lineage>
        <taxon>Bacteria</taxon>
        <taxon>Pseudomonadati</taxon>
        <taxon>Pseudomonadota</taxon>
        <taxon>Alphaproteobacteria</taxon>
        <taxon>Rhodobacterales</taxon>
        <taxon>Paracoccaceae</taxon>
        <taxon>Psychromarinibacter</taxon>
    </lineage>
</organism>
<evidence type="ECO:0000313" key="3">
    <source>
        <dbReference type="Proteomes" id="UP001595632"/>
    </source>
</evidence>
<gene>
    <name evidence="2" type="ORF">ACFOGP_21075</name>
</gene>
<evidence type="ECO:0000256" key="1">
    <source>
        <dbReference type="SAM" id="SignalP"/>
    </source>
</evidence>
<reference evidence="3" key="1">
    <citation type="journal article" date="2019" name="Int. J. Syst. Evol. Microbiol.">
        <title>The Global Catalogue of Microorganisms (GCM) 10K type strain sequencing project: providing services to taxonomists for standard genome sequencing and annotation.</title>
        <authorList>
            <consortium name="The Broad Institute Genomics Platform"/>
            <consortium name="The Broad Institute Genome Sequencing Center for Infectious Disease"/>
            <person name="Wu L."/>
            <person name="Ma J."/>
        </authorList>
    </citation>
    <scope>NUCLEOTIDE SEQUENCE [LARGE SCALE GENOMIC DNA]</scope>
    <source>
        <strain evidence="3">KCTC 52366</strain>
    </source>
</reference>
<keyword evidence="3" id="KW-1185">Reference proteome</keyword>
<feature type="signal peptide" evidence="1">
    <location>
        <begin position="1"/>
        <end position="17"/>
    </location>
</feature>
<evidence type="ECO:0000313" key="2">
    <source>
        <dbReference type="EMBL" id="MFC3145227.1"/>
    </source>
</evidence>
<name>A0ABV7H1K3_9RHOB</name>
<sequence length="241" mass="26862">MGIVRFLGLCVRSVAVAAVVGGALAFAAVPSPYRAFTPDLYDLTEVAPDVYIDDPTAAPRVLQHIEAAKANVQAFFGPLQTDPVWVLCTTSECEARMGLSANGMTFGFHLILMGPRGVNEMIMTHERVHVELHRNLSAADILGPKYPAWFDEGLATYLSGDDRPWMPANPRESDWIREAKDFFSWVRLREGRDWRDSYGAAARLVAEIEEVAGREGLRDLIRRVGENGEDFDTVYADTMRR</sequence>
<protein>
    <recommendedName>
        <fullName evidence="4">Peptidase MA superfamily protein</fullName>
    </recommendedName>
</protein>
<comment type="caution">
    <text evidence="2">The sequence shown here is derived from an EMBL/GenBank/DDBJ whole genome shotgun (WGS) entry which is preliminary data.</text>
</comment>
<dbReference type="Proteomes" id="UP001595632">
    <property type="component" value="Unassembled WGS sequence"/>
</dbReference>
<dbReference type="RefSeq" id="WP_275634600.1">
    <property type="nucleotide sequence ID" value="NZ_JARGYD010000010.1"/>
</dbReference>
<dbReference type="EMBL" id="JBHRTB010000010">
    <property type="protein sequence ID" value="MFC3145227.1"/>
    <property type="molecule type" value="Genomic_DNA"/>
</dbReference>
<proteinExistence type="predicted"/>